<name>H6CAV1_EXODN</name>
<dbReference type="Pfam" id="PF01757">
    <property type="entry name" value="Acyl_transf_3"/>
    <property type="match status" value="1"/>
</dbReference>
<dbReference type="AlphaFoldDB" id="H6CAV1"/>
<dbReference type="EMBL" id="JH226137">
    <property type="protein sequence ID" value="EHY60898.1"/>
    <property type="molecule type" value="Genomic_DNA"/>
</dbReference>
<feature type="domain" description="Acyltransferase 3" evidence="2">
    <location>
        <begin position="87"/>
        <end position="440"/>
    </location>
</feature>
<organism evidence="3 4">
    <name type="scientific">Exophiala dermatitidis (strain ATCC 34100 / CBS 525.76 / NIH/UT8656)</name>
    <name type="common">Black yeast</name>
    <name type="synonym">Wangiella dermatitidis</name>
    <dbReference type="NCBI Taxonomy" id="858893"/>
    <lineage>
        <taxon>Eukaryota</taxon>
        <taxon>Fungi</taxon>
        <taxon>Dikarya</taxon>
        <taxon>Ascomycota</taxon>
        <taxon>Pezizomycotina</taxon>
        <taxon>Eurotiomycetes</taxon>
        <taxon>Chaetothyriomycetidae</taxon>
        <taxon>Chaetothyriales</taxon>
        <taxon>Herpotrichiellaceae</taxon>
        <taxon>Exophiala</taxon>
    </lineage>
</organism>
<dbReference type="GO" id="GO:0016747">
    <property type="term" value="F:acyltransferase activity, transferring groups other than amino-acyl groups"/>
    <property type="evidence" value="ECO:0007669"/>
    <property type="project" value="InterPro"/>
</dbReference>
<evidence type="ECO:0000313" key="4">
    <source>
        <dbReference type="Proteomes" id="UP000007304"/>
    </source>
</evidence>
<feature type="transmembrane region" description="Helical" evidence="1">
    <location>
        <begin position="289"/>
        <end position="314"/>
    </location>
</feature>
<accession>H6CAV1</accession>
<evidence type="ECO:0000256" key="1">
    <source>
        <dbReference type="SAM" id="Phobius"/>
    </source>
</evidence>
<keyword evidence="1" id="KW-0812">Transmembrane</keyword>
<reference evidence="3" key="1">
    <citation type="submission" date="2011-07" db="EMBL/GenBank/DDBJ databases">
        <title>The Genome Sequence of Exophiala (Wangiella) dermatitidis NIH/UT8656.</title>
        <authorList>
            <consortium name="The Broad Institute Genome Sequencing Platform"/>
            <person name="Cuomo C."/>
            <person name="Wang Z."/>
            <person name="Hunicke-Smith S."/>
            <person name="Szanislo P.J."/>
            <person name="Earl A."/>
            <person name="Young S.K."/>
            <person name="Zeng Q."/>
            <person name="Gargeya S."/>
            <person name="Fitzgerald M."/>
            <person name="Haas B."/>
            <person name="Abouelleil A."/>
            <person name="Alvarado L."/>
            <person name="Arachchi H.M."/>
            <person name="Berlin A."/>
            <person name="Brown A."/>
            <person name="Chapman S.B."/>
            <person name="Chen Z."/>
            <person name="Dunbar C."/>
            <person name="Freedman E."/>
            <person name="Gearin G."/>
            <person name="Gellesch M."/>
            <person name="Goldberg J."/>
            <person name="Griggs A."/>
            <person name="Gujja S."/>
            <person name="Heiman D."/>
            <person name="Howarth C."/>
            <person name="Larson L."/>
            <person name="Lui A."/>
            <person name="MacDonald P.J.P."/>
            <person name="Montmayeur A."/>
            <person name="Murphy C."/>
            <person name="Neiman D."/>
            <person name="Pearson M."/>
            <person name="Priest M."/>
            <person name="Roberts A."/>
            <person name="Saif S."/>
            <person name="Shea T."/>
            <person name="Shenoy N."/>
            <person name="Sisk P."/>
            <person name="Stolte C."/>
            <person name="Sykes S."/>
            <person name="Wortman J."/>
            <person name="Nusbaum C."/>
            <person name="Birren B."/>
        </authorList>
    </citation>
    <scope>NUCLEOTIDE SEQUENCE</scope>
    <source>
        <strain evidence="3">NIH/UT8656</strain>
    </source>
</reference>
<gene>
    <name evidence="3" type="ORF">HMPREF1120_08842</name>
</gene>
<dbReference type="PANTHER" id="PTHR23028:SF125">
    <property type="entry name" value="ACYLTRANSFERASE"/>
    <property type="match status" value="1"/>
</dbReference>
<feature type="transmembrane region" description="Helical" evidence="1">
    <location>
        <begin position="139"/>
        <end position="159"/>
    </location>
</feature>
<dbReference type="Proteomes" id="UP000007304">
    <property type="component" value="Unassembled WGS sequence"/>
</dbReference>
<dbReference type="GeneID" id="20313481"/>
<feature type="transmembrane region" description="Helical" evidence="1">
    <location>
        <begin position="190"/>
        <end position="208"/>
    </location>
</feature>
<dbReference type="InParanoid" id="H6CAV1"/>
<dbReference type="OrthoDB" id="5819582at2759"/>
<dbReference type="PANTHER" id="PTHR23028">
    <property type="entry name" value="ACETYLTRANSFERASE"/>
    <property type="match status" value="1"/>
</dbReference>
<protein>
    <recommendedName>
        <fullName evidence="2">Acyltransferase 3 domain-containing protein</fullName>
    </recommendedName>
</protein>
<keyword evidence="1" id="KW-0472">Membrane</keyword>
<dbReference type="eggNOG" id="ENOG502SHP9">
    <property type="taxonomic scope" value="Eukaryota"/>
</dbReference>
<dbReference type="STRING" id="858893.H6CAV1"/>
<proteinExistence type="predicted"/>
<dbReference type="InterPro" id="IPR002656">
    <property type="entry name" value="Acyl_transf_3_dom"/>
</dbReference>
<dbReference type="VEuPathDB" id="FungiDB:HMPREF1120_08842"/>
<sequence>MYASRTLWIGPHPFPQNSNIMANHLSRCNKPERMPNDAVLEKGLLEHTGSEPSSTWINGIRASIKDLIEPSMWFGAHRLKKPLHRTAYLDGLRGFAALLVYILHNQVWGHAGIGGEFILENAYGWDKQFYFACLPGIRILFSGGHLAVAVFFVISGYVLSAKPMSLIHAGETTQVADNLGSALFRRWFRLYLPVIATTFLWMTSWHALGLRSLAPGAYKPEKTYLDELWKWYTEIKNYSFVFHEDPAFGYNDHTWSIALEFKGSIAIYTCLMAMSRLSKNARLCCEAGLIFYFLYIVDGWFCGLFSMGMLLCDLDLLAIEDNLPSFLQRLKPHKTTIYCTLLAIALYLGGVPSITGDLAHLRNSPGWYYLSFLKPQAVFDPRWFYRFWAATFIVAATPRIQAVKSFFESRFCQYLGKVSFGLYLVHGPVLWSLGDRIYAATGRIREAHAELVPGWINACPFPSWGPFGLEVNFLVAHVVLLPFTLWLAEVVTKLIDAPSVTFSHWMYKRARGVPEKRDWEVKAGVFGK</sequence>
<dbReference type="RefSeq" id="XP_009161359.1">
    <property type="nucleotide sequence ID" value="XM_009163111.1"/>
</dbReference>
<dbReference type="InterPro" id="IPR050879">
    <property type="entry name" value="Acyltransferase_3"/>
</dbReference>
<dbReference type="OMA" id="WINRFPF"/>
<keyword evidence="1" id="KW-1133">Transmembrane helix</keyword>
<evidence type="ECO:0000313" key="3">
    <source>
        <dbReference type="EMBL" id="EHY60898.1"/>
    </source>
</evidence>
<evidence type="ECO:0000259" key="2">
    <source>
        <dbReference type="Pfam" id="PF01757"/>
    </source>
</evidence>
<dbReference type="HOGENOM" id="CLU_005679_13_3_1"/>
<keyword evidence="4" id="KW-1185">Reference proteome</keyword>